<dbReference type="Gene3D" id="1.10.357.10">
    <property type="entry name" value="Tetracycline Repressor, domain 2"/>
    <property type="match status" value="1"/>
</dbReference>
<gene>
    <name evidence="7" type="ORF">SAMN04488118_11174</name>
</gene>
<dbReference type="Pfam" id="PF00440">
    <property type="entry name" value="TetR_N"/>
    <property type="match status" value="1"/>
</dbReference>
<dbReference type="SUPFAM" id="SSF46689">
    <property type="entry name" value="Homeodomain-like"/>
    <property type="match status" value="1"/>
</dbReference>
<evidence type="ECO:0000256" key="2">
    <source>
        <dbReference type="ARBA" id="ARBA00023015"/>
    </source>
</evidence>
<sequence>MQDLRKSFHRDGPDVRRRALIEATLALISERGIEAASVRAIAARADVTQGLIRHYFSSKEELIAAAYAHHMAGLTEHSFTKDALDETGSAGARLRALVIASLTAPVVDPGALALWAGFMSRVQRDPEMRRIHAEAYTEFQKRCALLIEAALRDVGRDPTPDQIKRLTFAVNALLDGLWLEAGALPEVFENEDLPQLGLEAVGAVLRLDLITAE</sequence>
<proteinExistence type="predicted"/>
<dbReference type="SUPFAM" id="SSF48498">
    <property type="entry name" value="Tetracyclin repressor-like, C-terminal domain"/>
    <property type="match status" value="1"/>
</dbReference>
<evidence type="ECO:0000313" key="8">
    <source>
        <dbReference type="Proteomes" id="UP000198767"/>
    </source>
</evidence>
<dbReference type="InterPro" id="IPR023772">
    <property type="entry name" value="DNA-bd_HTH_TetR-type_CS"/>
</dbReference>
<keyword evidence="2" id="KW-0805">Transcription regulation</keyword>
<dbReference type="PANTHER" id="PTHR30055:SF228">
    <property type="entry name" value="TRANSCRIPTIONAL REGULATOR-RELATED"/>
    <property type="match status" value="1"/>
</dbReference>
<dbReference type="Proteomes" id="UP000198767">
    <property type="component" value="Unassembled WGS sequence"/>
</dbReference>
<evidence type="ECO:0000256" key="1">
    <source>
        <dbReference type="ARBA" id="ARBA00022491"/>
    </source>
</evidence>
<dbReference type="EMBL" id="FMWG01000011">
    <property type="protein sequence ID" value="SCZ71006.1"/>
    <property type="molecule type" value="Genomic_DNA"/>
</dbReference>
<dbReference type="InterPro" id="IPR039538">
    <property type="entry name" value="BetI_C"/>
</dbReference>
<keyword evidence="1" id="KW-0678">Repressor</keyword>
<keyword evidence="4" id="KW-0804">Transcription</keyword>
<organism evidence="7 8">
    <name type="scientific">Epibacterium ulvae</name>
    <dbReference type="NCBI Taxonomy" id="1156985"/>
    <lineage>
        <taxon>Bacteria</taxon>
        <taxon>Pseudomonadati</taxon>
        <taxon>Pseudomonadota</taxon>
        <taxon>Alphaproteobacteria</taxon>
        <taxon>Rhodobacterales</taxon>
        <taxon>Roseobacteraceae</taxon>
        <taxon>Epibacterium</taxon>
    </lineage>
</organism>
<accession>A0A1G5RAJ4</accession>
<evidence type="ECO:0000259" key="6">
    <source>
        <dbReference type="PROSITE" id="PS50977"/>
    </source>
</evidence>
<dbReference type="PROSITE" id="PS01081">
    <property type="entry name" value="HTH_TETR_1"/>
    <property type="match status" value="1"/>
</dbReference>
<name>A0A1G5RAJ4_9RHOB</name>
<dbReference type="PANTHER" id="PTHR30055">
    <property type="entry name" value="HTH-TYPE TRANSCRIPTIONAL REGULATOR RUTR"/>
    <property type="match status" value="1"/>
</dbReference>
<dbReference type="OrthoDB" id="9809265at2"/>
<keyword evidence="3 5" id="KW-0238">DNA-binding</keyword>
<dbReference type="PROSITE" id="PS50977">
    <property type="entry name" value="HTH_TETR_2"/>
    <property type="match status" value="1"/>
</dbReference>
<dbReference type="GO" id="GO:0000976">
    <property type="term" value="F:transcription cis-regulatory region binding"/>
    <property type="evidence" value="ECO:0007669"/>
    <property type="project" value="TreeGrafter"/>
</dbReference>
<dbReference type="InterPro" id="IPR001647">
    <property type="entry name" value="HTH_TetR"/>
</dbReference>
<keyword evidence="8" id="KW-1185">Reference proteome</keyword>
<dbReference type="STRING" id="1156985.SAMN04488118_11174"/>
<dbReference type="RefSeq" id="WP_090220506.1">
    <property type="nucleotide sequence ID" value="NZ_CANLDO010000010.1"/>
</dbReference>
<dbReference type="Pfam" id="PF13977">
    <property type="entry name" value="TetR_C_6"/>
    <property type="match status" value="1"/>
</dbReference>
<dbReference type="GO" id="GO:0003700">
    <property type="term" value="F:DNA-binding transcription factor activity"/>
    <property type="evidence" value="ECO:0007669"/>
    <property type="project" value="TreeGrafter"/>
</dbReference>
<evidence type="ECO:0000256" key="4">
    <source>
        <dbReference type="ARBA" id="ARBA00023163"/>
    </source>
</evidence>
<evidence type="ECO:0000256" key="5">
    <source>
        <dbReference type="PROSITE-ProRule" id="PRU00335"/>
    </source>
</evidence>
<dbReference type="PRINTS" id="PR00455">
    <property type="entry name" value="HTHTETR"/>
</dbReference>
<feature type="DNA-binding region" description="H-T-H motif" evidence="5">
    <location>
        <begin position="37"/>
        <end position="56"/>
    </location>
</feature>
<dbReference type="InterPro" id="IPR009057">
    <property type="entry name" value="Homeodomain-like_sf"/>
</dbReference>
<reference evidence="7 8" key="1">
    <citation type="submission" date="2016-10" db="EMBL/GenBank/DDBJ databases">
        <authorList>
            <person name="de Groot N.N."/>
        </authorList>
    </citation>
    <scope>NUCLEOTIDE SEQUENCE [LARGE SCALE GENOMIC DNA]</scope>
    <source>
        <strain evidence="7 8">U95</strain>
    </source>
</reference>
<evidence type="ECO:0000313" key="7">
    <source>
        <dbReference type="EMBL" id="SCZ71006.1"/>
    </source>
</evidence>
<dbReference type="InterPro" id="IPR050109">
    <property type="entry name" value="HTH-type_TetR-like_transc_reg"/>
</dbReference>
<dbReference type="InterPro" id="IPR036271">
    <property type="entry name" value="Tet_transcr_reg_TetR-rel_C_sf"/>
</dbReference>
<dbReference type="AlphaFoldDB" id="A0A1G5RAJ4"/>
<protein>
    <submittedName>
        <fullName evidence="7">Transcriptional regulator, TetR family</fullName>
    </submittedName>
</protein>
<feature type="domain" description="HTH tetR-type" evidence="6">
    <location>
        <begin position="14"/>
        <end position="74"/>
    </location>
</feature>
<evidence type="ECO:0000256" key="3">
    <source>
        <dbReference type="ARBA" id="ARBA00023125"/>
    </source>
</evidence>